<feature type="compositionally biased region" description="Basic and acidic residues" evidence="5">
    <location>
        <begin position="166"/>
        <end position="178"/>
    </location>
</feature>
<feature type="region of interest" description="Disordered" evidence="5">
    <location>
        <begin position="166"/>
        <end position="244"/>
    </location>
</feature>
<organism evidence="7 8">
    <name type="scientific">Cryptococcus amylolentus CBS 6039</name>
    <dbReference type="NCBI Taxonomy" id="1295533"/>
    <lineage>
        <taxon>Eukaryota</taxon>
        <taxon>Fungi</taxon>
        <taxon>Dikarya</taxon>
        <taxon>Basidiomycota</taxon>
        <taxon>Agaricomycotina</taxon>
        <taxon>Tremellomycetes</taxon>
        <taxon>Tremellales</taxon>
        <taxon>Cryptococcaceae</taxon>
        <taxon>Cryptococcus</taxon>
    </lineage>
</organism>
<dbReference type="GeneID" id="30157024"/>
<dbReference type="SMART" id="SM00451">
    <property type="entry name" value="ZnF_U1"/>
    <property type="match status" value="1"/>
</dbReference>
<keyword evidence="8" id="KW-1185">Reference proteome</keyword>
<dbReference type="AlphaFoldDB" id="A0A1E3HLG6"/>
<dbReference type="PANTHER" id="PTHR45986">
    <property type="entry name" value="ZINC FINGER MATRIN-TYPE PROTEIN 2"/>
    <property type="match status" value="1"/>
</dbReference>
<evidence type="ECO:0000256" key="2">
    <source>
        <dbReference type="ARBA" id="ARBA00022771"/>
    </source>
</evidence>
<keyword evidence="1" id="KW-0479">Metal-binding</keyword>
<feature type="compositionally biased region" description="Basic and acidic residues" evidence="5">
    <location>
        <begin position="1"/>
        <end position="36"/>
    </location>
</feature>
<proteinExistence type="predicted"/>
<keyword evidence="3" id="KW-0862">Zinc</keyword>
<keyword evidence="4" id="KW-0539">Nucleus</keyword>
<evidence type="ECO:0000313" key="8">
    <source>
        <dbReference type="Proteomes" id="UP000094065"/>
    </source>
</evidence>
<reference evidence="7 8" key="1">
    <citation type="submission" date="2016-06" db="EMBL/GenBank/DDBJ databases">
        <title>Evolution of pathogenesis and genome organization in the Tremellales.</title>
        <authorList>
            <person name="Cuomo C."/>
            <person name="Litvintseva A."/>
            <person name="Heitman J."/>
            <person name="Chen Y."/>
            <person name="Sun S."/>
            <person name="Springer D."/>
            <person name="Dromer F."/>
            <person name="Young S."/>
            <person name="Zeng Q."/>
            <person name="Chapman S."/>
            <person name="Gujja S."/>
            <person name="Saif S."/>
            <person name="Birren B."/>
        </authorList>
    </citation>
    <scope>NUCLEOTIDE SEQUENCE [LARGE SCALE GENOMIC DNA]</scope>
    <source>
        <strain evidence="7 8">CBS 6039</strain>
    </source>
</reference>
<dbReference type="Pfam" id="PF12171">
    <property type="entry name" value="zf-C2H2_jaz"/>
    <property type="match status" value="1"/>
</dbReference>
<dbReference type="GO" id="GO:0005681">
    <property type="term" value="C:spliceosomal complex"/>
    <property type="evidence" value="ECO:0007669"/>
    <property type="project" value="InterPro"/>
</dbReference>
<dbReference type="InterPro" id="IPR040107">
    <property type="entry name" value="Snu23"/>
</dbReference>
<dbReference type="GO" id="GO:0046540">
    <property type="term" value="C:U4/U6 x U5 tri-snRNP complex"/>
    <property type="evidence" value="ECO:0007669"/>
    <property type="project" value="TreeGrafter"/>
</dbReference>
<dbReference type="InterPro" id="IPR022755">
    <property type="entry name" value="Znf_C2H2_jaz"/>
</dbReference>
<dbReference type="InterPro" id="IPR036236">
    <property type="entry name" value="Znf_C2H2_sf"/>
</dbReference>
<dbReference type="RefSeq" id="XP_018992566.1">
    <property type="nucleotide sequence ID" value="XM_019140075.1"/>
</dbReference>
<sequence length="263" mass="29926">MADKPKTSRPTWDKSEYSTLAKDKDQQSYEHAKEAESFLQSGKAPGKKSQYDDLPKPTELLKAREQDLGLTKNLNKTMLVSMGGTGQKGPRGGGFYCELCNRTFKDSLSYLDHVNGKLHLMKLGQTTLVHRSTLSAVRARIATLRAASQSSVTSKNFDFQQRLKAVQDAKTSERERKKTERQKKREAKKEEEERRRMGIFDEKMDVDPKEGEGEKEAGKRDRKKERENRRAKEGDLEVERAIQENEDISAMMGFGGFGTSKRK</sequence>
<dbReference type="PROSITE" id="PS00028">
    <property type="entry name" value="ZINC_FINGER_C2H2_1"/>
    <property type="match status" value="1"/>
</dbReference>
<evidence type="ECO:0000313" key="7">
    <source>
        <dbReference type="EMBL" id="ODN77192.1"/>
    </source>
</evidence>
<dbReference type="GO" id="GO:0000398">
    <property type="term" value="P:mRNA splicing, via spliceosome"/>
    <property type="evidence" value="ECO:0007669"/>
    <property type="project" value="InterPro"/>
</dbReference>
<evidence type="ECO:0000259" key="6">
    <source>
        <dbReference type="PROSITE" id="PS00028"/>
    </source>
</evidence>
<accession>A0A1E3HLG6</accession>
<comment type="caution">
    <text evidence="7">The sequence shown here is derived from an EMBL/GenBank/DDBJ whole genome shotgun (WGS) entry which is preliminary data.</text>
</comment>
<name>A0A1E3HLG6_9TREE</name>
<dbReference type="Gene3D" id="3.30.160.60">
    <property type="entry name" value="Classic Zinc Finger"/>
    <property type="match status" value="1"/>
</dbReference>
<dbReference type="InterPro" id="IPR013087">
    <property type="entry name" value="Znf_C2H2_type"/>
</dbReference>
<feature type="domain" description="C2H2-type" evidence="6">
    <location>
        <begin position="97"/>
        <end position="119"/>
    </location>
</feature>
<dbReference type="Proteomes" id="UP000094065">
    <property type="component" value="Unassembled WGS sequence"/>
</dbReference>
<evidence type="ECO:0000256" key="5">
    <source>
        <dbReference type="SAM" id="MobiDB-lite"/>
    </source>
</evidence>
<evidence type="ECO:0000256" key="1">
    <source>
        <dbReference type="ARBA" id="ARBA00022723"/>
    </source>
</evidence>
<feature type="compositionally biased region" description="Basic and acidic residues" evidence="5">
    <location>
        <begin position="187"/>
        <end position="243"/>
    </location>
</feature>
<dbReference type="SUPFAM" id="SSF57667">
    <property type="entry name" value="beta-beta-alpha zinc fingers"/>
    <property type="match status" value="1"/>
</dbReference>
<dbReference type="OrthoDB" id="30343at2759"/>
<dbReference type="GO" id="GO:0003676">
    <property type="term" value="F:nucleic acid binding"/>
    <property type="evidence" value="ECO:0007669"/>
    <property type="project" value="InterPro"/>
</dbReference>
<dbReference type="InterPro" id="IPR003604">
    <property type="entry name" value="Matrin/U1-like-C_Znf_C2H2"/>
</dbReference>
<gene>
    <name evidence="7" type="ORF">L202_05715</name>
</gene>
<dbReference type="EMBL" id="AWGJ01000008">
    <property type="protein sequence ID" value="ODN77192.1"/>
    <property type="molecule type" value="Genomic_DNA"/>
</dbReference>
<protein>
    <recommendedName>
        <fullName evidence="6">C2H2-type domain-containing protein</fullName>
    </recommendedName>
</protein>
<dbReference type="GO" id="GO:0008270">
    <property type="term" value="F:zinc ion binding"/>
    <property type="evidence" value="ECO:0007669"/>
    <property type="project" value="UniProtKB-KW"/>
</dbReference>
<dbReference type="PANTHER" id="PTHR45986:SF1">
    <property type="entry name" value="ZINC FINGER MATRIN-TYPE PROTEIN 2"/>
    <property type="match status" value="1"/>
</dbReference>
<keyword evidence="2" id="KW-0863">Zinc-finger</keyword>
<evidence type="ECO:0000256" key="3">
    <source>
        <dbReference type="ARBA" id="ARBA00022833"/>
    </source>
</evidence>
<dbReference type="STRING" id="1295533.A0A1E3HLG6"/>
<feature type="region of interest" description="Disordered" evidence="5">
    <location>
        <begin position="1"/>
        <end position="54"/>
    </location>
</feature>
<evidence type="ECO:0000256" key="4">
    <source>
        <dbReference type="ARBA" id="ARBA00023242"/>
    </source>
</evidence>